<protein>
    <recommendedName>
        <fullName evidence="8">Colicin V production protein</fullName>
    </recommendedName>
</protein>
<dbReference type="Proteomes" id="UP000476055">
    <property type="component" value="Unassembled WGS sequence"/>
</dbReference>
<keyword evidence="7" id="KW-1185">Reference proteome</keyword>
<dbReference type="RefSeq" id="WP_154496306.1">
    <property type="nucleotide sequence ID" value="NZ_VUMU01000007.1"/>
</dbReference>
<evidence type="ECO:0000313" key="6">
    <source>
        <dbReference type="EMBL" id="MST58159.1"/>
    </source>
</evidence>
<feature type="transmembrane region" description="Helical" evidence="5">
    <location>
        <begin position="58"/>
        <end position="80"/>
    </location>
</feature>
<dbReference type="InterPro" id="IPR003825">
    <property type="entry name" value="Colicin-V_CvpA"/>
</dbReference>
<sequence>MNLNLLLIITAVILLCMVVDGYKKGMVRSLISLISLLITCVVLFLLGNALSSYFDGRFFNVIITLLLLAAIGLVHHLLNVVFFSAKVISKLPIVHSLDKLLGIVVGILETVLIVWTIYAFDIFRDLGTLGQVIVDYTRDSKILTCLYENNYLAYLIEQLGQKLPFFVK</sequence>
<evidence type="ECO:0000313" key="7">
    <source>
        <dbReference type="Proteomes" id="UP000476055"/>
    </source>
</evidence>
<evidence type="ECO:0000256" key="2">
    <source>
        <dbReference type="ARBA" id="ARBA00022692"/>
    </source>
</evidence>
<dbReference type="GO" id="GO:0016020">
    <property type="term" value="C:membrane"/>
    <property type="evidence" value="ECO:0007669"/>
    <property type="project" value="UniProtKB-SubCell"/>
</dbReference>
<feature type="transmembrane region" description="Helical" evidence="5">
    <location>
        <begin position="31"/>
        <end position="51"/>
    </location>
</feature>
<evidence type="ECO:0000256" key="4">
    <source>
        <dbReference type="ARBA" id="ARBA00023136"/>
    </source>
</evidence>
<evidence type="ECO:0000256" key="3">
    <source>
        <dbReference type="ARBA" id="ARBA00022989"/>
    </source>
</evidence>
<gene>
    <name evidence="6" type="ORF">FYJ59_07895</name>
</gene>
<reference evidence="6 7" key="1">
    <citation type="submission" date="2019-08" db="EMBL/GenBank/DDBJ databases">
        <title>In-depth cultivation of the pig gut microbiome towards novel bacterial diversity and tailored functional studies.</title>
        <authorList>
            <person name="Wylensek D."/>
            <person name="Hitch T.C.A."/>
            <person name="Clavel T."/>
        </authorList>
    </citation>
    <scope>NUCLEOTIDE SEQUENCE [LARGE SCALE GENOMIC DNA]</scope>
    <source>
        <strain evidence="6 7">WCA3-601-WT-6H</strain>
    </source>
</reference>
<feature type="transmembrane region" description="Helical" evidence="5">
    <location>
        <begin position="100"/>
        <end position="120"/>
    </location>
</feature>
<name>A0A6L5YJ41_9FIRM</name>
<dbReference type="Pfam" id="PF02674">
    <property type="entry name" value="Colicin_V"/>
    <property type="match status" value="1"/>
</dbReference>
<dbReference type="AlphaFoldDB" id="A0A6L5YJ41"/>
<comment type="caution">
    <text evidence="6">The sequence shown here is derived from an EMBL/GenBank/DDBJ whole genome shotgun (WGS) entry which is preliminary data.</text>
</comment>
<keyword evidence="2 5" id="KW-0812">Transmembrane</keyword>
<evidence type="ECO:0000256" key="1">
    <source>
        <dbReference type="ARBA" id="ARBA00004141"/>
    </source>
</evidence>
<evidence type="ECO:0008006" key="8">
    <source>
        <dbReference type="Google" id="ProtNLM"/>
    </source>
</evidence>
<proteinExistence type="predicted"/>
<comment type="subcellular location">
    <subcellularLocation>
        <location evidence="1">Membrane</location>
        <topology evidence="1">Multi-pass membrane protein</topology>
    </subcellularLocation>
</comment>
<dbReference type="GO" id="GO:0009403">
    <property type="term" value="P:toxin biosynthetic process"/>
    <property type="evidence" value="ECO:0007669"/>
    <property type="project" value="InterPro"/>
</dbReference>
<accession>A0A6L5YJ41</accession>
<keyword evidence="4 5" id="KW-0472">Membrane</keyword>
<dbReference type="EMBL" id="VUMU01000007">
    <property type="protein sequence ID" value="MST58159.1"/>
    <property type="molecule type" value="Genomic_DNA"/>
</dbReference>
<evidence type="ECO:0000256" key="5">
    <source>
        <dbReference type="SAM" id="Phobius"/>
    </source>
</evidence>
<keyword evidence="3 5" id="KW-1133">Transmembrane helix</keyword>
<organism evidence="6 7">
    <name type="scientific">Waltera intestinalis</name>
    <dbReference type="NCBI Taxonomy" id="2606635"/>
    <lineage>
        <taxon>Bacteria</taxon>
        <taxon>Bacillati</taxon>
        <taxon>Bacillota</taxon>
        <taxon>Clostridia</taxon>
        <taxon>Lachnospirales</taxon>
        <taxon>Lachnospiraceae</taxon>
        <taxon>Waltera</taxon>
    </lineage>
</organism>